<dbReference type="EMBL" id="WHVB01000003">
    <property type="protein sequence ID" value="KAF8484753.1"/>
    <property type="molecule type" value="Genomic_DNA"/>
</dbReference>
<protein>
    <submittedName>
        <fullName evidence="2">Uncharacterized protein</fullName>
    </submittedName>
</protein>
<comment type="caution">
    <text evidence="2">The sequence shown here is derived from an EMBL/GenBank/DDBJ whole genome shotgun (WGS) entry which is preliminary data.</text>
</comment>
<gene>
    <name evidence="2" type="ORF">DFH94DRAFT_842563</name>
</gene>
<organism evidence="2 3">
    <name type="scientific">Russula ochroleuca</name>
    <dbReference type="NCBI Taxonomy" id="152965"/>
    <lineage>
        <taxon>Eukaryota</taxon>
        <taxon>Fungi</taxon>
        <taxon>Dikarya</taxon>
        <taxon>Basidiomycota</taxon>
        <taxon>Agaricomycotina</taxon>
        <taxon>Agaricomycetes</taxon>
        <taxon>Russulales</taxon>
        <taxon>Russulaceae</taxon>
        <taxon>Russula</taxon>
    </lineage>
</organism>
<feature type="compositionally biased region" description="Low complexity" evidence="1">
    <location>
        <begin position="130"/>
        <end position="146"/>
    </location>
</feature>
<feature type="compositionally biased region" description="Acidic residues" evidence="1">
    <location>
        <begin position="106"/>
        <end position="115"/>
    </location>
</feature>
<dbReference type="OrthoDB" id="514070at2759"/>
<sequence>MADDQKLSLQAFLQLLASKNLPISRAMTVASKIYKEFNTPARLGELTDSKLLSLGVSDKEDRRLVLSALNAAGYRTLAVTNAKHREAKKRRVANANRTPGAQKDGDGDDDDDGDGDGISLSPGGDPSTPPKTQQQSPLPTPSSSSSSRKKRKRGDATTPSSSSRLRLEENEFLPSPATDDDGSAALGSLDFHELLDEDTLRHKFTVVNRAPVMMAWACVVAERLGFSRDEALSIASVYTEMNAVSKGVSLGIFDKKRETDLKAAHAGVAEAQPYVDLLGRRIPLFRIASGSWRAFTTEDSNGNNTPGGGAAAPRAAHSYITRALRQTAPAVLGAMRLLAESYDYPMELNRVGFSLYADFRPDVNGWGKRGELKCETLLALRKKGPTGEPGQSRENSRVGTTGNSDQAVVKREVPNVEPAHSEPDGALRGAPTGDESEVEPNTLFDTSFDEFTAEELSVLP</sequence>
<reference evidence="2" key="1">
    <citation type="submission" date="2019-10" db="EMBL/GenBank/DDBJ databases">
        <authorList>
            <consortium name="DOE Joint Genome Institute"/>
            <person name="Kuo A."/>
            <person name="Miyauchi S."/>
            <person name="Kiss E."/>
            <person name="Drula E."/>
            <person name="Kohler A."/>
            <person name="Sanchez-Garcia M."/>
            <person name="Andreopoulos B."/>
            <person name="Barry K.W."/>
            <person name="Bonito G."/>
            <person name="Buee M."/>
            <person name="Carver A."/>
            <person name="Chen C."/>
            <person name="Cichocki N."/>
            <person name="Clum A."/>
            <person name="Culley D."/>
            <person name="Crous P.W."/>
            <person name="Fauchery L."/>
            <person name="Girlanda M."/>
            <person name="Hayes R."/>
            <person name="Keri Z."/>
            <person name="LaButti K."/>
            <person name="Lipzen A."/>
            <person name="Lombard V."/>
            <person name="Magnuson J."/>
            <person name="Maillard F."/>
            <person name="Morin E."/>
            <person name="Murat C."/>
            <person name="Nolan M."/>
            <person name="Ohm R."/>
            <person name="Pangilinan J."/>
            <person name="Pereira M."/>
            <person name="Perotto S."/>
            <person name="Peter M."/>
            <person name="Riley R."/>
            <person name="Sitrit Y."/>
            <person name="Stielow B."/>
            <person name="Szollosi G."/>
            <person name="Zifcakova L."/>
            <person name="Stursova M."/>
            <person name="Spatafora J.W."/>
            <person name="Tedersoo L."/>
            <person name="Vaario L.-M."/>
            <person name="Yamada A."/>
            <person name="Yan M."/>
            <person name="Wang P."/>
            <person name="Xu J."/>
            <person name="Bruns T."/>
            <person name="Baldrian P."/>
            <person name="Vilgalys R."/>
            <person name="Henrissat B."/>
            <person name="Grigoriev I.V."/>
            <person name="Hibbett D."/>
            <person name="Nagy L.G."/>
            <person name="Martin F.M."/>
        </authorList>
    </citation>
    <scope>NUCLEOTIDE SEQUENCE</scope>
    <source>
        <strain evidence="2">Prilba</strain>
    </source>
</reference>
<name>A0A9P5N280_9AGAM</name>
<feature type="region of interest" description="Disordered" evidence="1">
    <location>
        <begin position="84"/>
        <end position="184"/>
    </location>
</feature>
<evidence type="ECO:0000256" key="1">
    <source>
        <dbReference type="SAM" id="MobiDB-lite"/>
    </source>
</evidence>
<feature type="compositionally biased region" description="Basic and acidic residues" evidence="1">
    <location>
        <begin position="408"/>
        <end position="425"/>
    </location>
</feature>
<reference evidence="2" key="2">
    <citation type="journal article" date="2020" name="Nat. Commun.">
        <title>Large-scale genome sequencing of mycorrhizal fungi provides insights into the early evolution of symbiotic traits.</title>
        <authorList>
            <person name="Miyauchi S."/>
            <person name="Kiss E."/>
            <person name="Kuo A."/>
            <person name="Drula E."/>
            <person name="Kohler A."/>
            <person name="Sanchez-Garcia M."/>
            <person name="Morin E."/>
            <person name="Andreopoulos B."/>
            <person name="Barry K.W."/>
            <person name="Bonito G."/>
            <person name="Buee M."/>
            <person name="Carver A."/>
            <person name="Chen C."/>
            <person name="Cichocki N."/>
            <person name="Clum A."/>
            <person name="Culley D."/>
            <person name="Crous P.W."/>
            <person name="Fauchery L."/>
            <person name="Girlanda M."/>
            <person name="Hayes R.D."/>
            <person name="Keri Z."/>
            <person name="LaButti K."/>
            <person name="Lipzen A."/>
            <person name="Lombard V."/>
            <person name="Magnuson J."/>
            <person name="Maillard F."/>
            <person name="Murat C."/>
            <person name="Nolan M."/>
            <person name="Ohm R.A."/>
            <person name="Pangilinan J."/>
            <person name="Pereira M.F."/>
            <person name="Perotto S."/>
            <person name="Peter M."/>
            <person name="Pfister S."/>
            <person name="Riley R."/>
            <person name="Sitrit Y."/>
            <person name="Stielow J.B."/>
            <person name="Szollosi G."/>
            <person name="Zifcakova L."/>
            <person name="Stursova M."/>
            <person name="Spatafora J.W."/>
            <person name="Tedersoo L."/>
            <person name="Vaario L.M."/>
            <person name="Yamada A."/>
            <person name="Yan M."/>
            <person name="Wang P."/>
            <person name="Xu J."/>
            <person name="Bruns T."/>
            <person name="Baldrian P."/>
            <person name="Vilgalys R."/>
            <person name="Dunand C."/>
            <person name="Henrissat B."/>
            <person name="Grigoriev I.V."/>
            <person name="Hibbett D."/>
            <person name="Nagy L.G."/>
            <person name="Martin F.M."/>
        </authorList>
    </citation>
    <scope>NUCLEOTIDE SEQUENCE</scope>
    <source>
        <strain evidence="2">Prilba</strain>
    </source>
</reference>
<feature type="compositionally biased region" description="Polar residues" evidence="1">
    <location>
        <begin position="397"/>
        <end position="406"/>
    </location>
</feature>
<dbReference type="AlphaFoldDB" id="A0A9P5N280"/>
<feature type="region of interest" description="Disordered" evidence="1">
    <location>
        <begin position="382"/>
        <end position="449"/>
    </location>
</feature>
<keyword evidence="3" id="KW-1185">Reference proteome</keyword>
<dbReference type="Proteomes" id="UP000759537">
    <property type="component" value="Unassembled WGS sequence"/>
</dbReference>
<proteinExistence type="predicted"/>
<evidence type="ECO:0000313" key="2">
    <source>
        <dbReference type="EMBL" id="KAF8484753.1"/>
    </source>
</evidence>
<accession>A0A9P5N280</accession>
<evidence type="ECO:0000313" key="3">
    <source>
        <dbReference type="Proteomes" id="UP000759537"/>
    </source>
</evidence>